<feature type="compositionally biased region" description="Low complexity" evidence="1">
    <location>
        <begin position="164"/>
        <end position="228"/>
    </location>
</feature>
<dbReference type="Proteomes" id="UP000024635">
    <property type="component" value="Unassembled WGS sequence"/>
</dbReference>
<dbReference type="EMBL" id="JARK01001411">
    <property type="protein sequence ID" value="EYC06571.1"/>
    <property type="molecule type" value="Genomic_DNA"/>
</dbReference>
<feature type="region of interest" description="Disordered" evidence="1">
    <location>
        <begin position="33"/>
        <end position="238"/>
    </location>
</feature>
<dbReference type="AlphaFoldDB" id="A0A016TV14"/>
<dbReference type="OrthoDB" id="5855348at2759"/>
<accession>A0A016TV14</accession>
<dbReference type="STRING" id="53326.A0A016TV14"/>
<feature type="compositionally biased region" description="Low complexity" evidence="1">
    <location>
        <begin position="73"/>
        <end position="144"/>
    </location>
</feature>
<sequence length="419" mass="45755">MMVVKSFQHKFRVVNLPAMAHGVTVILHYQTTAKSTSATVPPEPTTKSSTTTSMPTKPRTQSTRTLSTDKTSSKQASSTGTTTKSTTTRATVQPELTTESPPTTSTSTKPHPQSTATTVKSSTTTTTVPPEPITESSTTTSTPTKPRPRSIGRLRTNEISLERAPTIKTTAGHTTTTAVKPTESSRTTSTSTKPHPQSTETIAESSTTTATVPPEPTTESSTMISTSTKPLPEPTDSPSKLSCLAVADFYNFDLTGESEEVEEELINDVAEKLFLDKEFKSIGMWIYGHSRRFLSIDESLNNMYTNLQDFQQDLWDNDVVEVDKPLNTSDTIKVINQLEDPQHRANCLIFFSAQEDTSTLPQLDPNPSKSAFRRIVAIGFNDTDLQHVVVQPRGVALSIPMEYMGEDIKAVVNAILKKP</sequence>
<feature type="compositionally biased region" description="Low complexity" evidence="1">
    <location>
        <begin position="45"/>
        <end position="60"/>
    </location>
</feature>
<evidence type="ECO:0000313" key="2">
    <source>
        <dbReference type="EMBL" id="EYC06571.1"/>
    </source>
</evidence>
<evidence type="ECO:0000256" key="1">
    <source>
        <dbReference type="SAM" id="MobiDB-lite"/>
    </source>
</evidence>
<name>A0A016TV14_9BILA</name>
<keyword evidence="3" id="KW-1185">Reference proteome</keyword>
<organism evidence="2 3">
    <name type="scientific">Ancylostoma ceylanicum</name>
    <dbReference type="NCBI Taxonomy" id="53326"/>
    <lineage>
        <taxon>Eukaryota</taxon>
        <taxon>Metazoa</taxon>
        <taxon>Ecdysozoa</taxon>
        <taxon>Nematoda</taxon>
        <taxon>Chromadorea</taxon>
        <taxon>Rhabditida</taxon>
        <taxon>Rhabditina</taxon>
        <taxon>Rhabditomorpha</taxon>
        <taxon>Strongyloidea</taxon>
        <taxon>Ancylostomatidae</taxon>
        <taxon>Ancylostomatinae</taxon>
        <taxon>Ancylostoma</taxon>
    </lineage>
</organism>
<gene>
    <name evidence="2" type="primary">Acey_s0075.g967</name>
    <name evidence="2" type="ORF">Y032_0075g967</name>
</gene>
<reference evidence="3" key="1">
    <citation type="journal article" date="2015" name="Nat. Genet.">
        <title>The genome and transcriptome of the zoonotic hookworm Ancylostoma ceylanicum identify infection-specific gene families.</title>
        <authorList>
            <person name="Schwarz E.M."/>
            <person name="Hu Y."/>
            <person name="Antoshechkin I."/>
            <person name="Miller M.M."/>
            <person name="Sternberg P.W."/>
            <person name="Aroian R.V."/>
        </authorList>
    </citation>
    <scope>NUCLEOTIDE SEQUENCE</scope>
    <source>
        <strain evidence="3">HY135</strain>
    </source>
</reference>
<protein>
    <submittedName>
        <fullName evidence="2">Uncharacterized protein</fullName>
    </submittedName>
</protein>
<proteinExistence type="predicted"/>
<comment type="caution">
    <text evidence="2">The sequence shown here is derived from an EMBL/GenBank/DDBJ whole genome shotgun (WGS) entry which is preliminary data.</text>
</comment>
<evidence type="ECO:0000313" key="3">
    <source>
        <dbReference type="Proteomes" id="UP000024635"/>
    </source>
</evidence>